<dbReference type="GO" id="GO:0006289">
    <property type="term" value="P:nucleotide-excision repair"/>
    <property type="evidence" value="ECO:0007669"/>
    <property type="project" value="UniProtKB-UniRule"/>
</dbReference>
<dbReference type="InterPro" id="IPR004600">
    <property type="entry name" value="TFIIH_Tfb4/GTF2H3"/>
</dbReference>
<dbReference type="STRING" id="9925.ENSCHIP00000009508"/>
<comment type="subunit">
    <text evidence="12 15">Part of a TFIID-containing RNA polymerase II pre-initiation complex that is composed of TBP and at least GTF2A1, GTF2A2, GTF2E1, GTF2E2, GTF2F1, GTF2H2, GTF2H3, GTF2H4, GTF2H5, GTF2B, TCEA1, ERCC2, ERCC3, TAF1, TAF2, TAF3, TAF4, TAF5, TAF6, TAF7, TAF8, TAF9, TAF10, TAF11, TAF12 and TAF13. Component of the 7-subunit TFIIH core complex composed of XPB/ERCC3, XPD/ERCC2, GTF2H1, GTF2H2, GTF2H3, GTF2H4 and GTF2H5, which is active in NER. The core complex associates with the 3-subunit CDK-activating kinase (CAK) module composed of CCNH/cyclin H, CDK7 and MNAT1 to form the 10-subunit holoenzyme (holo-TFIIH) active in transcription. Interacts with RARA; the interaction requires prior phosphorylation of RARA on 'Ser-369' which then enhances interaction of RARA with CDK7.</text>
</comment>
<name>A0A452EBX1_CAPHI</name>
<proteinExistence type="inferred from homology"/>
<dbReference type="GO" id="GO:0005669">
    <property type="term" value="C:transcription factor TFIID complex"/>
    <property type="evidence" value="ECO:0007669"/>
    <property type="project" value="Ensembl"/>
</dbReference>
<reference evidence="17" key="2">
    <citation type="submission" date="2025-08" db="UniProtKB">
        <authorList>
            <consortium name="Ensembl"/>
        </authorList>
    </citation>
    <scope>IDENTIFICATION</scope>
</reference>
<keyword evidence="7 15" id="KW-0805">Transcription regulation</keyword>
<evidence type="ECO:0000256" key="1">
    <source>
        <dbReference type="ARBA" id="ARBA00004123"/>
    </source>
</evidence>
<evidence type="ECO:0000256" key="3">
    <source>
        <dbReference type="ARBA" id="ARBA00022723"/>
    </source>
</evidence>
<evidence type="ECO:0000256" key="4">
    <source>
        <dbReference type="ARBA" id="ARBA00022763"/>
    </source>
</evidence>
<gene>
    <name evidence="17" type="primary">GTF2H3</name>
</gene>
<keyword evidence="16" id="KW-1133">Transmembrane helix</keyword>
<keyword evidence="4 15" id="KW-0227">DNA damage</keyword>
<dbReference type="GO" id="GO:0016251">
    <property type="term" value="F:RNA polymerase II general transcription initiation factor activity"/>
    <property type="evidence" value="ECO:0007669"/>
    <property type="project" value="Ensembl"/>
</dbReference>
<reference evidence="17" key="3">
    <citation type="submission" date="2025-09" db="UniProtKB">
        <authorList>
            <consortium name="Ensembl"/>
        </authorList>
    </citation>
    <scope>IDENTIFICATION</scope>
</reference>
<dbReference type="GO" id="GO:0097550">
    <property type="term" value="C:transcription preinitiation complex"/>
    <property type="evidence" value="ECO:0007669"/>
    <property type="project" value="Ensembl"/>
</dbReference>
<dbReference type="GO" id="GO:0000438">
    <property type="term" value="C:core TFIIH complex portion of holo TFIIH complex"/>
    <property type="evidence" value="ECO:0007669"/>
    <property type="project" value="Ensembl"/>
</dbReference>
<dbReference type="Gene3D" id="3.40.50.410">
    <property type="entry name" value="von Willebrand factor, type A domain"/>
    <property type="match status" value="1"/>
</dbReference>
<dbReference type="FunFam" id="3.40.50.410:FF:000045">
    <property type="entry name" value="general transcription factor IIH subunit 3 isoform X1"/>
    <property type="match status" value="1"/>
</dbReference>
<keyword evidence="5 15" id="KW-0863">Zinc-finger</keyword>
<keyword evidence="16" id="KW-0472">Membrane</keyword>
<accession>A0A452EBX1</accession>
<dbReference type="PANTHER" id="PTHR12831:SF0">
    <property type="entry name" value="GENERAL TRANSCRIPTION FACTOR IIH SUBUNIT 3"/>
    <property type="match status" value="1"/>
</dbReference>
<protein>
    <recommendedName>
        <fullName evidence="13 15">General transcription factor IIH subunit 3</fullName>
    </recommendedName>
    <alternativeName>
        <fullName evidence="14 15">General transcription factor IIH polypeptide 3</fullName>
    </alternativeName>
</protein>
<keyword evidence="6 15" id="KW-0862">Zinc</keyword>
<evidence type="ECO:0000256" key="10">
    <source>
        <dbReference type="ARBA" id="ARBA00023242"/>
    </source>
</evidence>
<comment type="similarity">
    <text evidence="2 15">Belongs to the TFB4 family.</text>
</comment>
<evidence type="ECO:0000256" key="6">
    <source>
        <dbReference type="ARBA" id="ARBA00022833"/>
    </source>
</evidence>
<dbReference type="PANTHER" id="PTHR12831">
    <property type="entry name" value="TRANSCRIPTION INITIATION FACTOR IIH TFIIH , POLYPEPTIDE 3-RELATED"/>
    <property type="match status" value="1"/>
</dbReference>
<evidence type="ECO:0000256" key="2">
    <source>
        <dbReference type="ARBA" id="ARBA00005273"/>
    </source>
</evidence>
<sequence>MEADPLYLYLFSKDELNLLVIIVDTNPIWWGKQALKESQFTLSKCIDAVMVLGNSHLFMNRSNKLAVIASHIQESRFLYPGKNGRLGDFFGDPGNPSSEFTPSGSKDGKYELLTAANEVITEEIKDLMTKSDIEGQHTETLLAGSLAKALCYSVIICFYLFIDNQEMKSRILVIKAAEDSALQYMNFMNVIFAAQKQNILIDACVLDSDSGLLQQACDITGGLYLKVPQMPSLLQYLLWVFLPDQDQRSQLILPPPVHVDYRAACFCHRNLIEIGYVCSVCLSSKTAFKISLPPVLKAKKKKLKMSS</sequence>
<evidence type="ECO:0000256" key="11">
    <source>
        <dbReference type="ARBA" id="ARBA00057028"/>
    </source>
</evidence>
<keyword evidence="8 15" id="KW-0804">Transcription</keyword>
<dbReference type="GeneTree" id="ENSGT00390000013143"/>
<evidence type="ECO:0000256" key="13">
    <source>
        <dbReference type="ARBA" id="ARBA00070131"/>
    </source>
</evidence>
<evidence type="ECO:0000256" key="5">
    <source>
        <dbReference type="ARBA" id="ARBA00022771"/>
    </source>
</evidence>
<dbReference type="Bgee" id="ENSCHIG00000012326">
    <property type="expression patterns" value="Expressed in thymus and 17 other cell types or tissues"/>
</dbReference>
<evidence type="ECO:0000256" key="12">
    <source>
        <dbReference type="ARBA" id="ARBA00064441"/>
    </source>
</evidence>
<keyword evidence="9 15" id="KW-0234">DNA repair</keyword>
<dbReference type="Ensembl" id="ENSCHIT00000017281.1">
    <property type="protein sequence ID" value="ENSCHIP00000009508.1"/>
    <property type="gene ID" value="ENSCHIG00000012326.1"/>
</dbReference>
<evidence type="ECO:0000256" key="7">
    <source>
        <dbReference type="ARBA" id="ARBA00023015"/>
    </source>
</evidence>
<dbReference type="OMA" id="QGCDITS"/>
<dbReference type="Proteomes" id="UP000291000">
    <property type="component" value="Chromosome 17"/>
</dbReference>
<dbReference type="GO" id="GO:0006355">
    <property type="term" value="P:regulation of DNA-templated transcription"/>
    <property type="evidence" value="ECO:0007669"/>
    <property type="project" value="InterPro"/>
</dbReference>
<dbReference type="NCBIfam" id="TIGR00627">
    <property type="entry name" value="tfb4"/>
    <property type="match status" value="1"/>
</dbReference>
<keyword evidence="3 15" id="KW-0479">Metal-binding</keyword>
<evidence type="ECO:0000256" key="16">
    <source>
        <dbReference type="SAM" id="Phobius"/>
    </source>
</evidence>
<evidence type="ECO:0000256" key="8">
    <source>
        <dbReference type="ARBA" id="ARBA00023163"/>
    </source>
</evidence>
<comment type="function">
    <text evidence="11 15">Component of the general transcription and DNA repair factor IIH (TFIIH) core complex, which is involved in general and transcription-coupled nucleotide excision repair (NER) of damaged DNA and, when complexed to CAK, in RNA transcription by RNA polymerase II. In NER, TFIIH acts by opening DNA around the lesion to allow the excision of the damaged oligonucleotide and its replacement by a new DNA fragment. In transcription, TFIIH has an essential role in transcription initiation. When the pre-initiation complex (PIC) has been established, TFIIH is required for promoter opening and promoter escape. Phosphorylation of the C-terminal tail (CTD) of the largest subunit of RNA polymerase II by the kinase module CAK controls the initiation of transcription.</text>
</comment>
<evidence type="ECO:0000256" key="15">
    <source>
        <dbReference type="RuleBase" id="RU368090"/>
    </source>
</evidence>
<dbReference type="GO" id="GO:0008270">
    <property type="term" value="F:zinc ion binding"/>
    <property type="evidence" value="ECO:0007669"/>
    <property type="project" value="UniProtKB-KW"/>
</dbReference>
<reference evidence="17 18" key="1">
    <citation type="submission" date="2016-04" db="EMBL/GenBank/DDBJ databases">
        <title>Polished mammalian reference genomes with single-molecule sequencing and chromosome conformation capture applied to the Capra hircus genome.</title>
        <authorList>
            <person name="Bickhart D.M."/>
            <person name="Koren S."/>
            <person name="Rosen B."/>
            <person name="Hastie A."/>
            <person name="Liachko I."/>
            <person name="Sullivan S.T."/>
            <person name="Burton J."/>
            <person name="Sayre B.L."/>
            <person name="Huson H.J."/>
            <person name="Lee J."/>
            <person name="Lam E."/>
            <person name="Kelley C.M."/>
            <person name="Hutchison J.L."/>
            <person name="Zhou Y."/>
            <person name="Sun J."/>
            <person name="Crisa A."/>
            <person name="Schwartz J.C."/>
            <person name="Hammond J.A."/>
            <person name="Schroeder S.G."/>
            <person name="Liu G.E."/>
            <person name="Dunham M."/>
            <person name="Shendure J."/>
            <person name="Sonstegard T.S."/>
            <person name="Phillippy A.M."/>
            <person name="Van Tassell C.P."/>
            <person name="Smith T.P."/>
        </authorList>
    </citation>
    <scope>NUCLEOTIDE SEQUENCE [LARGE SCALE GENOMIC DNA]</scope>
</reference>
<keyword evidence="10 15" id="KW-0539">Nucleus</keyword>
<evidence type="ECO:0000313" key="17">
    <source>
        <dbReference type="Ensembl" id="ENSCHIP00000009508.1"/>
    </source>
</evidence>
<evidence type="ECO:0000256" key="9">
    <source>
        <dbReference type="ARBA" id="ARBA00023204"/>
    </source>
</evidence>
<dbReference type="EMBL" id="LWLT01000018">
    <property type="status" value="NOT_ANNOTATED_CDS"/>
    <property type="molecule type" value="Genomic_DNA"/>
</dbReference>
<organism evidence="17 18">
    <name type="scientific">Capra hircus</name>
    <name type="common">Goat</name>
    <dbReference type="NCBI Taxonomy" id="9925"/>
    <lineage>
        <taxon>Eukaryota</taxon>
        <taxon>Metazoa</taxon>
        <taxon>Chordata</taxon>
        <taxon>Craniata</taxon>
        <taxon>Vertebrata</taxon>
        <taxon>Euteleostomi</taxon>
        <taxon>Mammalia</taxon>
        <taxon>Eutheria</taxon>
        <taxon>Laurasiatheria</taxon>
        <taxon>Artiodactyla</taxon>
        <taxon>Ruminantia</taxon>
        <taxon>Pecora</taxon>
        <taxon>Bovidae</taxon>
        <taxon>Caprinae</taxon>
        <taxon>Capra</taxon>
    </lineage>
</organism>
<dbReference type="InterPro" id="IPR036465">
    <property type="entry name" value="vWFA_dom_sf"/>
</dbReference>
<dbReference type="AlphaFoldDB" id="A0A452EBX1"/>
<evidence type="ECO:0000313" key="18">
    <source>
        <dbReference type="Proteomes" id="UP000291000"/>
    </source>
</evidence>
<comment type="subcellular location">
    <subcellularLocation>
        <location evidence="1 15">Nucleus</location>
    </subcellularLocation>
</comment>
<keyword evidence="16" id="KW-0812">Transmembrane</keyword>
<dbReference type="Pfam" id="PF03850">
    <property type="entry name" value="Tfb4"/>
    <property type="match status" value="1"/>
</dbReference>
<evidence type="ECO:0000256" key="14">
    <source>
        <dbReference type="ARBA" id="ARBA00077678"/>
    </source>
</evidence>
<keyword evidence="18" id="KW-1185">Reference proteome</keyword>
<feature type="transmembrane region" description="Helical" evidence="16">
    <location>
        <begin position="141"/>
        <end position="162"/>
    </location>
</feature>